<evidence type="ECO:0000313" key="1">
    <source>
        <dbReference type="EMBL" id="MFC5379913.1"/>
    </source>
</evidence>
<proteinExistence type="predicted"/>
<dbReference type="Proteomes" id="UP001596122">
    <property type="component" value="Unassembled WGS sequence"/>
</dbReference>
<evidence type="ECO:0000313" key="2">
    <source>
        <dbReference type="Proteomes" id="UP001596122"/>
    </source>
</evidence>
<organism evidence="1 2">
    <name type="scientific">Aquipuribacter nitratireducens</name>
    <dbReference type="NCBI Taxonomy" id="650104"/>
    <lineage>
        <taxon>Bacteria</taxon>
        <taxon>Bacillati</taxon>
        <taxon>Actinomycetota</taxon>
        <taxon>Actinomycetes</taxon>
        <taxon>Micrococcales</taxon>
        <taxon>Intrasporangiaceae</taxon>
        <taxon>Aquipuribacter</taxon>
    </lineage>
</organism>
<name>A0ABW0GJ06_9MICO</name>
<accession>A0ABW0GJ06</accession>
<keyword evidence="2" id="KW-1185">Reference proteome</keyword>
<comment type="caution">
    <text evidence="1">The sequence shown here is derived from an EMBL/GenBank/DDBJ whole genome shotgun (WGS) entry which is preliminary data.</text>
</comment>
<reference evidence="2" key="1">
    <citation type="journal article" date="2019" name="Int. J. Syst. Evol. Microbiol.">
        <title>The Global Catalogue of Microorganisms (GCM) 10K type strain sequencing project: providing services to taxonomists for standard genome sequencing and annotation.</title>
        <authorList>
            <consortium name="The Broad Institute Genomics Platform"/>
            <consortium name="The Broad Institute Genome Sequencing Center for Infectious Disease"/>
            <person name="Wu L."/>
            <person name="Ma J."/>
        </authorList>
    </citation>
    <scope>NUCLEOTIDE SEQUENCE [LARGE SCALE GENOMIC DNA]</scope>
    <source>
        <strain evidence="2">CCUG 43114</strain>
    </source>
</reference>
<gene>
    <name evidence="1" type="ORF">ACFPJ6_03810</name>
</gene>
<dbReference type="EMBL" id="JBHSLD010000004">
    <property type="protein sequence ID" value="MFC5379913.1"/>
    <property type="molecule type" value="Genomic_DNA"/>
</dbReference>
<dbReference type="RefSeq" id="WP_340269135.1">
    <property type="nucleotide sequence ID" value="NZ_JBBEOG010000003.1"/>
</dbReference>
<sequence>MRHCWVVDPTGARAPGLLVEWRRSQGWEGRVAYVVDDGGEATLVEAWVPAEQLERRRGP</sequence>
<protein>
    <submittedName>
        <fullName evidence="1">Uncharacterized protein</fullName>
    </submittedName>
</protein>